<evidence type="ECO:0000256" key="2">
    <source>
        <dbReference type="SAM" id="Phobius"/>
    </source>
</evidence>
<feature type="region of interest" description="Disordered" evidence="1">
    <location>
        <begin position="1"/>
        <end position="214"/>
    </location>
</feature>
<proteinExistence type="predicted"/>
<dbReference type="EMBL" id="KN846953">
    <property type="protein sequence ID" value="KIV79144.1"/>
    <property type="molecule type" value="Genomic_DNA"/>
</dbReference>
<gene>
    <name evidence="3" type="ORF">PV11_06724</name>
</gene>
<name>A0A0D1YED2_9EURO</name>
<dbReference type="OrthoDB" id="3539644at2759"/>
<keyword evidence="2" id="KW-0472">Membrane</keyword>
<dbReference type="Proteomes" id="UP000053599">
    <property type="component" value="Unassembled WGS sequence"/>
</dbReference>
<protein>
    <submittedName>
        <fullName evidence="3">Uncharacterized protein</fullName>
    </submittedName>
</protein>
<feature type="compositionally biased region" description="Polar residues" evidence="1">
    <location>
        <begin position="51"/>
        <end position="67"/>
    </location>
</feature>
<keyword evidence="2" id="KW-1133">Transmembrane helix</keyword>
<dbReference type="AlphaFoldDB" id="A0A0D1YED2"/>
<dbReference type="STRING" id="1016849.A0A0D1YED2"/>
<evidence type="ECO:0000256" key="1">
    <source>
        <dbReference type="SAM" id="MobiDB-lite"/>
    </source>
</evidence>
<evidence type="ECO:0000313" key="4">
    <source>
        <dbReference type="Proteomes" id="UP000053599"/>
    </source>
</evidence>
<organism evidence="3 4">
    <name type="scientific">Exophiala sideris</name>
    <dbReference type="NCBI Taxonomy" id="1016849"/>
    <lineage>
        <taxon>Eukaryota</taxon>
        <taxon>Fungi</taxon>
        <taxon>Dikarya</taxon>
        <taxon>Ascomycota</taxon>
        <taxon>Pezizomycotina</taxon>
        <taxon>Eurotiomycetes</taxon>
        <taxon>Chaetothyriomycetidae</taxon>
        <taxon>Chaetothyriales</taxon>
        <taxon>Herpotrichiellaceae</taxon>
        <taxon>Exophiala</taxon>
    </lineage>
</organism>
<evidence type="ECO:0000313" key="3">
    <source>
        <dbReference type="EMBL" id="KIV79144.1"/>
    </source>
</evidence>
<keyword evidence="2" id="KW-0812">Transmembrane</keyword>
<sequence>MVLRKQYPSRDYETFSEDTEGQTPRTSDKSRSAAAEAQRLGSMGSWADNFAGNTPATNLTPTASTVDGNEVRDVPYPQGVHELEPSDPPPQYTPSDSTAVQTPTTPSSPLTSRYVPPQAVTVSAPASDTPLPASHVQQSYRDDDDEGAASLPEPVQHEYNPSHHHHHGRGHDESEEAELGPSCNRGPRGRGCWKRHHRGRSRGCRGRRGGSPWRKERGRRFKRLCWFTVSLVLCLWLMIPGLYKSISNKDRSQYPIVSPEPAAPSWPPFPKREHREHETFRSISGTYELYDLLDLSTTSGSISIRVDVQEGEKPATLRLSSLAGSVNVRFATGGGFMSKATLSPAAASRTLNIEISTHAGSISGDLLHGNGGSTVLSSQAGSVSVRINTVGVSELDPPSKISVSTWSGSQNVEVRAPFSSTEAVRAIEATHKVTSSGSMSINYPTAWEGMVHVKSLGSGSVGASGRGLVVQKESSRELYGYRGMKEGRTIEIFEEGSGSVNFRC</sequence>
<reference evidence="3 4" key="1">
    <citation type="submission" date="2015-01" db="EMBL/GenBank/DDBJ databases">
        <title>The Genome Sequence of Exophiala sideris CBS121828.</title>
        <authorList>
            <consortium name="The Broad Institute Genomics Platform"/>
            <person name="Cuomo C."/>
            <person name="de Hoog S."/>
            <person name="Gorbushina A."/>
            <person name="Stielow B."/>
            <person name="Teixiera M."/>
            <person name="Abouelleil A."/>
            <person name="Chapman S.B."/>
            <person name="Priest M."/>
            <person name="Young S.K."/>
            <person name="Wortman J."/>
            <person name="Nusbaum C."/>
            <person name="Birren B."/>
        </authorList>
    </citation>
    <scope>NUCLEOTIDE SEQUENCE [LARGE SCALE GENOMIC DNA]</scope>
    <source>
        <strain evidence="3 4">CBS 121828</strain>
    </source>
</reference>
<feature type="compositionally biased region" description="Basic residues" evidence="1">
    <location>
        <begin position="187"/>
        <end position="208"/>
    </location>
</feature>
<feature type="transmembrane region" description="Helical" evidence="2">
    <location>
        <begin position="224"/>
        <end position="243"/>
    </location>
</feature>
<accession>A0A0D1YED2</accession>
<feature type="compositionally biased region" description="Low complexity" evidence="1">
    <location>
        <begin position="102"/>
        <end position="112"/>
    </location>
</feature>